<organism evidence="2 3">
    <name type="scientific">Fistulifera solaris</name>
    <name type="common">Oleaginous diatom</name>
    <dbReference type="NCBI Taxonomy" id="1519565"/>
    <lineage>
        <taxon>Eukaryota</taxon>
        <taxon>Sar</taxon>
        <taxon>Stramenopiles</taxon>
        <taxon>Ochrophyta</taxon>
        <taxon>Bacillariophyta</taxon>
        <taxon>Bacillariophyceae</taxon>
        <taxon>Bacillariophycidae</taxon>
        <taxon>Naviculales</taxon>
        <taxon>Naviculaceae</taxon>
        <taxon>Fistulifera</taxon>
    </lineage>
</organism>
<evidence type="ECO:0000313" key="2">
    <source>
        <dbReference type="EMBL" id="GAX11351.1"/>
    </source>
</evidence>
<evidence type="ECO:0000256" key="1">
    <source>
        <dbReference type="SAM" id="SignalP"/>
    </source>
</evidence>
<keyword evidence="3" id="KW-1185">Reference proteome</keyword>
<dbReference type="SUPFAM" id="SSF51695">
    <property type="entry name" value="PLC-like phosphodiesterases"/>
    <property type="match status" value="1"/>
</dbReference>
<dbReference type="InParanoid" id="A0A1Z5JC68"/>
<sequence>MYPDRKLVLLFVAVTRSRAAVDCDAFSSSCAACTTAHYDAALPLSCSWNPMKLSCIRSTKNNDTLHYESECPLGPIPYPPNPPEFLPDWMSFFHQAQLFDEVTLLDLCLPGTHDSLSYDLSLVISADGSGTLQRWVAFLKKLSHPGELEDFFRTQAKTQQLSITQQLDNGVRFFDLRMMRQPVNGRWYSVHFMQSQQTIETYWHEIRNWLDLHPHEIVVLWLSRDGNPAATGPDQYPNVTSEQKQAIWQNFTTIFGDLLIHTDEVNLWTDSVTFLIQRNYRVVPFVSDYHDFSQSSPLALDAARIQNVWNLGDVFDAEDMTFHLKDYFQNAKVNNVAVHKRHGFTLLGMNTASPEWQVVASAEKRFLGWKHDRRCSSHFQTPEATHWCPETLLDIVQLSSYYAQSVLEYAYDGIESKQLAFPNAIYLDALDWGGTIRTGSQLLNGHDRGGAHENKISTYGYVDTVLSYNAQIACANDSQNQGCALFRKEMARRKELHPHRLWDDPNFARYSSWPSFDSGEQLINTYR</sequence>
<dbReference type="AlphaFoldDB" id="A0A1Z5JC68"/>
<feature type="chain" id="PRO_5013392000" description="Phosphatidylinositol-specific phospholipase C X domain-containing protein" evidence="1">
    <location>
        <begin position="20"/>
        <end position="527"/>
    </location>
</feature>
<dbReference type="PANTHER" id="PTHR13593:SF113">
    <property type="entry name" value="SI:DKEY-266F7.9"/>
    <property type="match status" value="1"/>
</dbReference>
<dbReference type="Gene3D" id="3.20.20.190">
    <property type="entry name" value="Phosphatidylinositol (PI) phosphodiesterase"/>
    <property type="match status" value="1"/>
</dbReference>
<comment type="caution">
    <text evidence="2">The sequence shown here is derived from an EMBL/GenBank/DDBJ whole genome shotgun (WGS) entry which is preliminary data.</text>
</comment>
<dbReference type="OrthoDB" id="1046782at2759"/>
<keyword evidence="1" id="KW-0732">Signal</keyword>
<evidence type="ECO:0000313" key="3">
    <source>
        <dbReference type="Proteomes" id="UP000198406"/>
    </source>
</evidence>
<feature type="signal peptide" evidence="1">
    <location>
        <begin position="1"/>
        <end position="19"/>
    </location>
</feature>
<dbReference type="GO" id="GO:0006629">
    <property type="term" value="P:lipid metabolic process"/>
    <property type="evidence" value="ECO:0007669"/>
    <property type="project" value="InterPro"/>
</dbReference>
<dbReference type="InterPro" id="IPR017946">
    <property type="entry name" value="PLC-like_Pdiesterase_TIM-brl"/>
</dbReference>
<reference evidence="2 3" key="1">
    <citation type="journal article" date="2015" name="Plant Cell">
        <title>Oil accumulation by the oleaginous diatom Fistulifera solaris as revealed by the genome and transcriptome.</title>
        <authorList>
            <person name="Tanaka T."/>
            <person name="Maeda Y."/>
            <person name="Veluchamy A."/>
            <person name="Tanaka M."/>
            <person name="Abida H."/>
            <person name="Marechal E."/>
            <person name="Bowler C."/>
            <person name="Muto M."/>
            <person name="Sunaga Y."/>
            <person name="Tanaka M."/>
            <person name="Yoshino T."/>
            <person name="Taniguchi T."/>
            <person name="Fukuda Y."/>
            <person name="Nemoto M."/>
            <person name="Matsumoto M."/>
            <person name="Wong P.S."/>
            <person name="Aburatani S."/>
            <person name="Fujibuchi W."/>
        </authorList>
    </citation>
    <scope>NUCLEOTIDE SEQUENCE [LARGE SCALE GENOMIC DNA]</scope>
    <source>
        <strain evidence="2 3">JPCC DA0580</strain>
    </source>
</reference>
<name>A0A1Z5JC68_FISSO</name>
<dbReference type="Proteomes" id="UP000198406">
    <property type="component" value="Unassembled WGS sequence"/>
</dbReference>
<gene>
    <name evidence="2" type="ORF">FisN_22Lu025</name>
</gene>
<dbReference type="Pfam" id="PF26146">
    <property type="entry name" value="PI-PLC_X"/>
    <property type="match status" value="1"/>
</dbReference>
<dbReference type="InterPro" id="IPR051057">
    <property type="entry name" value="PI-PLC_domain"/>
</dbReference>
<dbReference type="EMBL" id="BDSP01000041">
    <property type="protein sequence ID" value="GAX11351.1"/>
    <property type="molecule type" value="Genomic_DNA"/>
</dbReference>
<evidence type="ECO:0008006" key="4">
    <source>
        <dbReference type="Google" id="ProtNLM"/>
    </source>
</evidence>
<dbReference type="PANTHER" id="PTHR13593">
    <property type="match status" value="1"/>
</dbReference>
<proteinExistence type="predicted"/>
<protein>
    <recommendedName>
        <fullName evidence="4">Phosphatidylinositol-specific phospholipase C X domain-containing protein</fullName>
    </recommendedName>
</protein>
<accession>A0A1Z5JC68</accession>
<dbReference type="GO" id="GO:0008081">
    <property type="term" value="F:phosphoric diester hydrolase activity"/>
    <property type="evidence" value="ECO:0007669"/>
    <property type="project" value="InterPro"/>
</dbReference>